<dbReference type="SUPFAM" id="SSF53335">
    <property type="entry name" value="S-adenosyl-L-methionine-dependent methyltransferases"/>
    <property type="match status" value="1"/>
</dbReference>
<dbReference type="InterPro" id="IPR029063">
    <property type="entry name" value="SAM-dependent_MTases_sf"/>
</dbReference>
<dbReference type="GO" id="GO:0008168">
    <property type="term" value="F:methyltransferase activity"/>
    <property type="evidence" value="ECO:0007669"/>
    <property type="project" value="UniProtKB-KW"/>
</dbReference>
<evidence type="ECO:0000256" key="2">
    <source>
        <dbReference type="ARBA" id="ARBA00022679"/>
    </source>
</evidence>
<dbReference type="Pfam" id="PF13649">
    <property type="entry name" value="Methyltransf_25"/>
    <property type="match status" value="1"/>
</dbReference>
<dbReference type="GO" id="GO:0032259">
    <property type="term" value="P:methylation"/>
    <property type="evidence" value="ECO:0007669"/>
    <property type="project" value="UniProtKB-KW"/>
</dbReference>
<dbReference type="PANTHER" id="PTHR43861:SF1">
    <property type="entry name" value="TRANS-ACONITATE 2-METHYLTRANSFERASE"/>
    <property type="match status" value="1"/>
</dbReference>
<evidence type="ECO:0000313" key="5">
    <source>
        <dbReference type="Proteomes" id="UP000553963"/>
    </source>
</evidence>
<gene>
    <name evidence="4" type="ORF">GGR25_003335</name>
</gene>
<feature type="domain" description="Methyltransferase" evidence="3">
    <location>
        <begin position="48"/>
        <end position="138"/>
    </location>
</feature>
<accession>A0A840AT87</accession>
<dbReference type="AlphaFoldDB" id="A0A840AT87"/>
<keyword evidence="1 4" id="KW-0489">Methyltransferase</keyword>
<evidence type="ECO:0000313" key="4">
    <source>
        <dbReference type="EMBL" id="MBB3932277.1"/>
    </source>
</evidence>
<dbReference type="PANTHER" id="PTHR43861">
    <property type="entry name" value="TRANS-ACONITATE 2-METHYLTRANSFERASE-RELATED"/>
    <property type="match status" value="1"/>
</dbReference>
<keyword evidence="2 4" id="KW-0808">Transferase</keyword>
<reference evidence="4 5" key="1">
    <citation type="submission" date="2020-08" db="EMBL/GenBank/DDBJ databases">
        <title>Genomic Encyclopedia of Type Strains, Phase IV (KMG-IV): sequencing the most valuable type-strain genomes for metagenomic binning, comparative biology and taxonomic classification.</title>
        <authorList>
            <person name="Goeker M."/>
        </authorList>
    </citation>
    <scope>NUCLEOTIDE SEQUENCE [LARGE SCALE GENOMIC DNA]</scope>
    <source>
        <strain evidence="4 5">DSM 25966</strain>
    </source>
</reference>
<dbReference type="Gene3D" id="3.40.50.150">
    <property type="entry name" value="Vaccinia Virus protein VP39"/>
    <property type="match status" value="1"/>
</dbReference>
<protein>
    <submittedName>
        <fullName evidence="4">SAM-dependent methyltransferase</fullName>
    </submittedName>
</protein>
<keyword evidence="5" id="KW-1185">Reference proteome</keyword>
<organism evidence="4 5">
    <name type="scientific">Kaistia hirudinis</name>
    <dbReference type="NCBI Taxonomy" id="1293440"/>
    <lineage>
        <taxon>Bacteria</taxon>
        <taxon>Pseudomonadati</taxon>
        <taxon>Pseudomonadota</taxon>
        <taxon>Alphaproteobacteria</taxon>
        <taxon>Hyphomicrobiales</taxon>
        <taxon>Kaistiaceae</taxon>
        <taxon>Kaistia</taxon>
    </lineage>
</organism>
<dbReference type="Proteomes" id="UP000553963">
    <property type="component" value="Unassembled WGS sequence"/>
</dbReference>
<dbReference type="InterPro" id="IPR041698">
    <property type="entry name" value="Methyltransf_25"/>
</dbReference>
<evidence type="ECO:0000256" key="1">
    <source>
        <dbReference type="ARBA" id="ARBA00022603"/>
    </source>
</evidence>
<comment type="caution">
    <text evidence="4">The sequence shown here is derived from an EMBL/GenBank/DDBJ whole genome shotgun (WGS) entry which is preliminary data.</text>
</comment>
<dbReference type="RefSeq" id="WP_183399928.1">
    <property type="nucleotide sequence ID" value="NZ_JACIDS010000004.1"/>
</dbReference>
<name>A0A840AT87_9HYPH</name>
<evidence type="ECO:0000259" key="3">
    <source>
        <dbReference type="Pfam" id="PF13649"/>
    </source>
</evidence>
<dbReference type="CDD" id="cd02440">
    <property type="entry name" value="AdoMet_MTases"/>
    <property type="match status" value="1"/>
</dbReference>
<proteinExistence type="predicted"/>
<dbReference type="EMBL" id="JACIDS010000004">
    <property type="protein sequence ID" value="MBB3932277.1"/>
    <property type="molecule type" value="Genomic_DNA"/>
</dbReference>
<sequence>MNGEGTSDLNRSGWEAIGASVVSPYLGYQHYRDGLMALIDALPGGGRVLDLGCGPGTTVAKLLADRGFEVVGVDFAEEMIAAARQAVPGATFVCQSMTEISYQAEFDAVVASYSMLCLDPASFGVVAAKIAKALRPGGRCFVALNEAADGEDADAVAMVNIAGQDMYSRAYTEEEVIRLFADMNLLSVGRALVRTEMFGDERSIVFVFGKAGDSVTA</sequence>